<dbReference type="EMBL" id="VOIH02000007">
    <property type="protein sequence ID" value="KAF3442891.1"/>
    <property type="molecule type" value="Genomic_DNA"/>
</dbReference>
<accession>A0A8K0GZG7</accession>
<protein>
    <submittedName>
        <fullName evidence="1">Uncharacterized protein</fullName>
    </submittedName>
</protein>
<organism evidence="1 2">
    <name type="scientific">Rhamnella rubrinervis</name>
    <dbReference type="NCBI Taxonomy" id="2594499"/>
    <lineage>
        <taxon>Eukaryota</taxon>
        <taxon>Viridiplantae</taxon>
        <taxon>Streptophyta</taxon>
        <taxon>Embryophyta</taxon>
        <taxon>Tracheophyta</taxon>
        <taxon>Spermatophyta</taxon>
        <taxon>Magnoliopsida</taxon>
        <taxon>eudicotyledons</taxon>
        <taxon>Gunneridae</taxon>
        <taxon>Pentapetalae</taxon>
        <taxon>rosids</taxon>
        <taxon>fabids</taxon>
        <taxon>Rosales</taxon>
        <taxon>Rhamnaceae</taxon>
        <taxon>rhamnoid group</taxon>
        <taxon>Rhamneae</taxon>
        <taxon>Rhamnella</taxon>
    </lineage>
</organism>
<evidence type="ECO:0000313" key="1">
    <source>
        <dbReference type="EMBL" id="KAF3442891.1"/>
    </source>
</evidence>
<reference evidence="1" key="1">
    <citation type="submission" date="2020-03" db="EMBL/GenBank/DDBJ databases">
        <title>A high-quality chromosome-level genome assembly of a woody plant with both climbing and erect habits, Rhamnella rubrinervis.</title>
        <authorList>
            <person name="Lu Z."/>
            <person name="Yang Y."/>
            <person name="Zhu X."/>
            <person name="Sun Y."/>
        </authorList>
    </citation>
    <scope>NUCLEOTIDE SEQUENCE</scope>
    <source>
        <strain evidence="1">BYM</strain>
        <tissue evidence="1">Leaf</tissue>
    </source>
</reference>
<dbReference type="Proteomes" id="UP000796880">
    <property type="component" value="Unassembled WGS sequence"/>
</dbReference>
<dbReference type="OrthoDB" id="1112035at2759"/>
<dbReference type="AlphaFoldDB" id="A0A8K0GZG7"/>
<comment type="caution">
    <text evidence="1">The sequence shown here is derived from an EMBL/GenBank/DDBJ whole genome shotgun (WGS) entry which is preliminary data.</text>
</comment>
<keyword evidence="2" id="KW-1185">Reference proteome</keyword>
<sequence>MSQASRIVNSSNVSNTYTLYGFPIAFQVWGFETIPIPNLMNCENYFPNNYPRILCWEFPRLLHFDKLYTRVFITDNYPINNMLVPTEEEENHDWVTTFYISGMERTYSSPPSVYLNGDKLDDGKTVSLTTQPTMLAGTSKVPNAPSTSDMNRLEKINELTVR</sequence>
<gene>
    <name evidence="1" type="ORF">FNV43_RR16809</name>
</gene>
<name>A0A8K0GZG7_9ROSA</name>
<proteinExistence type="predicted"/>
<evidence type="ECO:0000313" key="2">
    <source>
        <dbReference type="Proteomes" id="UP000796880"/>
    </source>
</evidence>